<keyword evidence="3" id="KW-1185">Reference proteome</keyword>
<dbReference type="Proteomes" id="UP000324222">
    <property type="component" value="Unassembled WGS sequence"/>
</dbReference>
<sequence length="78" mass="8996">MDRSGWKSMVAHILEDMAQREEEYVIVVRALVEGTNESPQEENHRGHHVCRKAPEQESLHSIHFVHDEPSRVTEADGH</sequence>
<feature type="compositionally biased region" description="Basic and acidic residues" evidence="1">
    <location>
        <begin position="52"/>
        <end position="78"/>
    </location>
</feature>
<evidence type="ECO:0000313" key="2">
    <source>
        <dbReference type="EMBL" id="MPC25477.1"/>
    </source>
</evidence>
<protein>
    <submittedName>
        <fullName evidence="2">Uncharacterized protein</fullName>
    </submittedName>
</protein>
<feature type="region of interest" description="Disordered" evidence="1">
    <location>
        <begin position="36"/>
        <end position="78"/>
    </location>
</feature>
<name>A0A5B7DWK5_PORTR</name>
<proteinExistence type="predicted"/>
<accession>A0A5B7DWK5</accession>
<comment type="caution">
    <text evidence="2">The sequence shown here is derived from an EMBL/GenBank/DDBJ whole genome shotgun (WGS) entry which is preliminary data.</text>
</comment>
<organism evidence="2 3">
    <name type="scientific">Portunus trituberculatus</name>
    <name type="common">Swimming crab</name>
    <name type="synonym">Neptunus trituberculatus</name>
    <dbReference type="NCBI Taxonomy" id="210409"/>
    <lineage>
        <taxon>Eukaryota</taxon>
        <taxon>Metazoa</taxon>
        <taxon>Ecdysozoa</taxon>
        <taxon>Arthropoda</taxon>
        <taxon>Crustacea</taxon>
        <taxon>Multicrustacea</taxon>
        <taxon>Malacostraca</taxon>
        <taxon>Eumalacostraca</taxon>
        <taxon>Eucarida</taxon>
        <taxon>Decapoda</taxon>
        <taxon>Pleocyemata</taxon>
        <taxon>Brachyura</taxon>
        <taxon>Eubrachyura</taxon>
        <taxon>Portunoidea</taxon>
        <taxon>Portunidae</taxon>
        <taxon>Portuninae</taxon>
        <taxon>Portunus</taxon>
    </lineage>
</organism>
<reference evidence="2 3" key="1">
    <citation type="submission" date="2019-05" db="EMBL/GenBank/DDBJ databases">
        <title>Another draft genome of Portunus trituberculatus and its Hox gene families provides insights of decapod evolution.</title>
        <authorList>
            <person name="Jeong J.-H."/>
            <person name="Song I."/>
            <person name="Kim S."/>
            <person name="Choi T."/>
            <person name="Kim D."/>
            <person name="Ryu S."/>
            <person name="Kim W."/>
        </authorList>
    </citation>
    <scope>NUCLEOTIDE SEQUENCE [LARGE SCALE GENOMIC DNA]</scope>
    <source>
        <tissue evidence="2">Muscle</tissue>
    </source>
</reference>
<evidence type="ECO:0000313" key="3">
    <source>
        <dbReference type="Proteomes" id="UP000324222"/>
    </source>
</evidence>
<dbReference type="EMBL" id="VSRR010001468">
    <property type="protein sequence ID" value="MPC25477.1"/>
    <property type="molecule type" value="Genomic_DNA"/>
</dbReference>
<evidence type="ECO:0000256" key="1">
    <source>
        <dbReference type="SAM" id="MobiDB-lite"/>
    </source>
</evidence>
<dbReference type="AlphaFoldDB" id="A0A5B7DWK5"/>
<gene>
    <name evidence="2" type="ORF">E2C01_018594</name>
</gene>